<sequence length="86" mass="8811">MNSARAARRVLLRAVVGLGANREASPAGKAADRALHPCIGAARSSFLNSNRALGDFVPVATYAGGVAAQEAMAASPLWICGEYALI</sequence>
<name>A0A511RLD2_9DEIN</name>
<dbReference type="Proteomes" id="UP000321827">
    <property type="component" value="Unassembled WGS sequence"/>
</dbReference>
<evidence type="ECO:0000313" key="2">
    <source>
        <dbReference type="Proteomes" id="UP000321827"/>
    </source>
</evidence>
<dbReference type="EMBL" id="BJXN01000007">
    <property type="protein sequence ID" value="GEM89867.1"/>
    <property type="molecule type" value="Genomic_DNA"/>
</dbReference>
<accession>A0A511RLD2</accession>
<organism evidence="1 2">
    <name type="scientific">Oceanithermus desulfurans NBRC 100063</name>
    <dbReference type="NCBI Taxonomy" id="1227550"/>
    <lineage>
        <taxon>Bacteria</taxon>
        <taxon>Thermotogati</taxon>
        <taxon>Deinococcota</taxon>
        <taxon>Deinococci</taxon>
        <taxon>Thermales</taxon>
        <taxon>Thermaceae</taxon>
        <taxon>Oceanithermus</taxon>
    </lineage>
</organism>
<comment type="caution">
    <text evidence="1">The sequence shown here is derived from an EMBL/GenBank/DDBJ whole genome shotgun (WGS) entry which is preliminary data.</text>
</comment>
<protein>
    <submittedName>
        <fullName evidence="1">Uncharacterized protein</fullName>
    </submittedName>
</protein>
<evidence type="ECO:0000313" key="1">
    <source>
        <dbReference type="EMBL" id="GEM89867.1"/>
    </source>
</evidence>
<gene>
    <name evidence="1" type="ORF">ODE01S_13010</name>
</gene>
<reference evidence="1 2" key="1">
    <citation type="submission" date="2019-07" db="EMBL/GenBank/DDBJ databases">
        <title>Whole genome shotgun sequence of Oceanithermus desulfurans NBRC 100063.</title>
        <authorList>
            <person name="Hosoyama A."/>
            <person name="Uohara A."/>
            <person name="Ohji S."/>
            <person name="Ichikawa N."/>
        </authorList>
    </citation>
    <scope>NUCLEOTIDE SEQUENCE [LARGE SCALE GENOMIC DNA]</scope>
    <source>
        <strain evidence="1 2">NBRC 100063</strain>
    </source>
</reference>
<dbReference type="AlphaFoldDB" id="A0A511RLD2"/>
<proteinExistence type="predicted"/>